<reference evidence="3" key="1">
    <citation type="submission" date="2014-12" db="EMBL/GenBank/DDBJ databases">
        <title>Insight into the proteome of Arion vulgaris.</title>
        <authorList>
            <person name="Aradska J."/>
            <person name="Bulat T."/>
            <person name="Smidak R."/>
            <person name="Sarate P."/>
            <person name="Gangsoo J."/>
            <person name="Sialana F."/>
            <person name="Bilban M."/>
            <person name="Lubec G."/>
        </authorList>
    </citation>
    <scope>NUCLEOTIDE SEQUENCE</scope>
    <source>
        <tissue evidence="3">Skin</tissue>
    </source>
</reference>
<evidence type="ECO:0000256" key="1">
    <source>
        <dbReference type="SAM" id="MobiDB-lite"/>
    </source>
</evidence>
<feature type="signal peptide" evidence="2">
    <location>
        <begin position="1"/>
        <end position="24"/>
    </location>
</feature>
<feature type="region of interest" description="Disordered" evidence="1">
    <location>
        <begin position="233"/>
        <end position="252"/>
    </location>
</feature>
<sequence length="368" mass="42615">MSSQSRQLCYVLVGLFVLSSYVQGDDLLTVDNMETTEGSTWPSSPNDVVFLNADSSGYDPEDDSELLKDTQDVNRYTSFGKRADNRNVLFKPIDIRFVPVYFTEFYSKVNPNFGSNHFGFPYFDKTEYSNDDIDLDFLRIPQFSHKLIDKRPLTEMENTDLWKRFPLELFSRRTPQYSHNFIGKRSSEQDISNSKIFKDILREETSDDTQRNIRKRSENNLWLQEPSYSLSRGSFASSNKIPTSRIPNSSDSSKNYRFHVISKRDIIAEHTDPHLRYNSIESSDDYVADVLSEERHEEDAGNEAVYEIGKITTVEPDMVSTEDSPENRQSSLSKLSLNLLEKRPNFGHRFVGKRTRFGQKFVGKRPSF</sequence>
<feature type="chain" id="PRO_5002111558" evidence="2">
    <location>
        <begin position="25"/>
        <end position="368"/>
    </location>
</feature>
<keyword evidence="2" id="KW-0732">Signal</keyword>
<feature type="region of interest" description="Disordered" evidence="1">
    <location>
        <begin position="317"/>
        <end position="336"/>
    </location>
</feature>
<dbReference type="EMBL" id="HACG01031242">
    <property type="protein sequence ID" value="CEK78107.1"/>
    <property type="molecule type" value="Transcribed_RNA"/>
</dbReference>
<name>A0A0B7ABR6_9EUPU</name>
<accession>A0A0B7ABR6</accession>
<evidence type="ECO:0000313" key="3">
    <source>
        <dbReference type="EMBL" id="CEK78107.1"/>
    </source>
</evidence>
<organism evidence="3">
    <name type="scientific">Arion vulgaris</name>
    <dbReference type="NCBI Taxonomy" id="1028688"/>
    <lineage>
        <taxon>Eukaryota</taxon>
        <taxon>Metazoa</taxon>
        <taxon>Spiralia</taxon>
        <taxon>Lophotrochozoa</taxon>
        <taxon>Mollusca</taxon>
        <taxon>Gastropoda</taxon>
        <taxon>Heterobranchia</taxon>
        <taxon>Euthyneura</taxon>
        <taxon>Panpulmonata</taxon>
        <taxon>Eupulmonata</taxon>
        <taxon>Stylommatophora</taxon>
        <taxon>Helicina</taxon>
        <taxon>Arionoidea</taxon>
        <taxon>Arionidae</taxon>
        <taxon>Arion</taxon>
    </lineage>
</organism>
<evidence type="ECO:0000256" key="2">
    <source>
        <dbReference type="SAM" id="SignalP"/>
    </source>
</evidence>
<gene>
    <name evidence="3" type="primary">ORF108311</name>
</gene>
<proteinExistence type="predicted"/>
<dbReference type="AlphaFoldDB" id="A0A0B7ABR6"/>
<feature type="non-terminal residue" evidence="3">
    <location>
        <position position="368"/>
    </location>
</feature>
<protein>
    <submittedName>
        <fullName evidence="3">Uncharacterized protein</fullName>
    </submittedName>
</protein>